<dbReference type="PANTHER" id="PTHR45681:SF6">
    <property type="entry name" value="POLYKETIDE SYNTHASE 37"/>
    <property type="match status" value="1"/>
</dbReference>
<dbReference type="Proteomes" id="UP000281028">
    <property type="component" value="Unassembled WGS sequence"/>
</dbReference>
<sequence>MSKVVFLFSGQGSQYFNMGAELYRANATFRRTLQWLDEEAIRVSGSSVIAQIYRDQQVKGEFDELRYTNPALFMVQYAMAKVLQEELQIHPSYVLGYSLGEMVAAAVSGIVHPLDMLGALIRQALEIKAHCSNGGMLTVLQDHRIFREQQPFSSLSLAAVNYDEHFIVAGDEPSLQQLERFLGQQDLLSVRLPVRYAFHSPMMDPVKSAFVSCFRDIHFSTPVIPFVSGTLAKRVYMTVADYYWEVIRAPVRFSEAVRQMETAGNYFYIDCSPSGTLKSILDRILSPASSSVCHATMNRFGNELKKLQLLSQQCDATWLGR</sequence>
<evidence type="ECO:0000256" key="1">
    <source>
        <dbReference type="ARBA" id="ARBA00022679"/>
    </source>
</evidence>
<dbReference type="EMBL" id="RIAR02000001">
    <property type="protein sequence ID" value="NSL86232.1"/>
    <property type="molecule type" value="Genomic_DNA"/>
</dbReference>
<keyword evidence="2" id="KW-0012">Acyltransferase</keyword>
<dbReference type="OrthoDB" id="9805460at2"/>
<organism evidence="2 3">
    <name type="scientific">Chitinophaga solisilvae</name>
    <dbReference type="NCBI Taxonomy" id="1233460"/>
    <lineage>
        <taxon>Bacteria</taxon>
        <taxon>Pseudomonadati</taxon>
        <taxon>Bacteroidota</taxon>
        <taxon>Chitinophagia</taxon>
        <taxon>Chitinophagales</taxon>
        <taxon>Chitinophagaceae</taxon>
        <taxon>Chitinophaga</taxon>
    </lineage>
</organism>
<dbReference type="InterPro" id="IPR014043">
    <property type="entry name" value="Acyl_transferase_dom"/>
</dbReference>
<dbReference type="AlphaFoldDB" id="A0A433WFB6"/>
<proteinExistence type="predicted"/>
<dbReference type="InterPro" id="IPR001227">
    <property type="entry name" value="Ac_transferase_dom_sf"/>
</dbReference>
<dbReference type="InterPro" id="IPR050444">
    <property type="entry name" value="Polyketide_Synthase"/>
</dbReference>
<dbReference type="SUPFAM" id="SSF52151">
    <property type="entry name" value="FabD/lysophospholipase-like"/>
    <property type="match status" value="1"/>
</dbReference>
<name>A0A433WFB6_9BACT</name>
<keyword evidence="3" id="KW-1185">Reference proteome</keyword>
<dbReference type="PANTHER" id="PTHR45681">
    <property type="entry name" value="POLYKETIDE SYNTHASE 44-RELATED"/>
    <property type="match status" value="1"/>
</dbReference>
<dbReference type="InterPro" id="IPR016035">
    <property type="entry name" value="Acyl_Trfase/lysoPLipase"/>
</dbReference>
<dbReference type="SMART" id="SM00827">
    <property type="entry name" value="PKS_AT"/>
    <property type="match status" value="1"/>
</dbReference>
<comment type="caution">
    <text evidence="2">The sequence shown here is derived from an EMBL/GenBank/DDBJ whole genome shotgun (WGS) entry which is preliminary data.</text>
</comment>
<gene>
    <name evidence="2" type="ORF">ECE50_005295</name>
</gene>
<dbReference type="SUPFAM" id="SSF55048">
    <property type="entry name" value="Probable ACP-binding domain of malonyl-CoA ACP transacylase"/>
    <property type="match status" value="1"/>
</dbReference>
<reference evidence="2" key="1">
    <citation type="submission" date="2020-05" db="EMBL/GenBank/DDBJ databases">
        <title>Chitinophaga laudate sp. nov., isolated from a tropical peat swamp.</title>
        <authorList>
            <person name="Goh C.B.S."/>
            <person name="Lee M.S."/>
            <person name="Parimannan S."/>
            <person name="Pasbakhsh P."/>
            <person name="Yule C.M."/>
            <person name="Rajandas H."/>
            <person name="Loke S."/>
            <person name="Croft L."/>
            <person name="Tan J.B.L."/>
        </authorList>
    </citation>
    <scope>NUCLEOTIDE SEQUENCE</scope>
    <source>
        <strain evidence="2">Mgbs1</strain>
    </source>
</reference>
<dbReference type="InterPro" id="IPR016036">
    <property type="entry name" value="Malonyl_transacylase_ACP-bd"/>
</dbReference>
<accession>A0A433WFB6</accession>
<dbReference type="Gene3D" id="3.40.366.10">
    <property type="entry name" value="Malonyl-Coenzyme A Acyl Carrier Protein, domain 2"/>
    <property type="match status" value="1"/>
</dbReference>
<dbReference type="GO" id="GO:0016746">
    <property type="term" value="F:acyltransferase activity"/>
    <property type="evidence" value="ECO:0007669"/>
    <property type="project" value="UniProtKB-KW"/>
</dbReference>
<keyword evidence="1" id="KW-0808">Transferase</keyword>
<evidence type="ECO:0000313" key="2">
    <source>
        <dbReference type="EMBL" id="NSL86232.1"/>
    </source>
</evidence>
<protein>
    <submittedName>
        <fullName evidence="2">Acyltransferase domain-containing protein</fullName>
    </submittedName>
</protein>
<dbReference type="Pfam" id="PF00698">
    <property type="entry name" value="Acyl_transf_1"/>
    <property type="match status" value="1"/>
</dbReference>
<evidence type="ECO:0000313" key="3">
    <source>
        <dbReference type="Proteomes" id="UP000281028"/>
    </source>
</evidence>